<comment type="function">
    <text evidence="2">Antitoxin component of a type II toxin-antitoxin (TA) system.</text>
</comment>
<dbReference type="EMBL" id="JBHSLD010000028">
    <property type="protein sequence ID" value="MFC5382625.1"/>
    <property type="molecule type" value="Genomic_DNA"/>
</dbReference>
<dbReference type="InterPro" id="IPR006442">
    <property type="entry name" value="Antitoxin_Phd/YefM"/>
</dbReference>
<dbReference type="InterPro" id="IPR051416">
    <property type="entry name" value="phD-YefM_TA_antitoxins"/>
</dbReference>
<dbReference type="SUPFAM" id="SSF143120">
    <property type="entry name" value="YefM-like"/>
    <property type="match status" value="1"/>
</dbReference>
<evidence type="ECO:0000313" key="4">
    <source>
        <dbReference type="Proteomes" id="UP001596122"/>
    </source>
</evidence>
<dbReference type="NCBIfam" id="TIGR01552">
    <property type="entry name" value="phd_fam"/>
    <property type="match status" value="1"/>
</dbReference>
<keyword evidence="4" id="KW-1185">Reference proteome</keyword>
<dbReference type="RefSeq" id="WP_340270293.1">
    <property type="nucleotide sequence ID" value="NZ_JBBEOG010000006.1"/>
</dbReference>
<evidence type="ECO:0000256" key="2">
    <source>
        <dbReference type="RuleBase" id="RU362080"/>
    </source>
</evidence>
<comment type="caution">
    <text evidence="3">The sequence shown here is derived from an EMBL/GenBank/DDBJ whole genome shotgun (WGS) entry which is preliminary data.</text>
</comment>
<accession>A0ABW0GSB8</accession>
<dbReference type="InterPro" id="IPR036165">
    <property type="entry name" value="YefM-like_sf"/>
</dbReference>
<protein>
    <recommendedName>
        <fullName evidence="2">Antitoxin</fullName>
    </recommendedName>
</protein>
<dbReference type="Gene3D" id="3.40.1620.10">
    <property type="entry name" value="YefM-like domain"/>
    <property type="match status" value="1"/>
</dbReference>
<comment type="similarity">
    <text evidence="1 2">Belongs to the phD/YefM antitoxin family.</text>
</comment>
<evidence type="ECO:0000313" key="3">
    <source>
        <dbReference type="EMBL" id="MFC5382625.1"/>
    </source>
</evidence>
<reference evidence="4" key="1">
    <citation type="journal article" date="2019" name="Int. J. Syst. Evol. Microbiol.">
        <title>The Global Catalogue of Microorganisms (GCM) 10K type strain sequencing project: providing services to taxonomists for standard genome sequencing and annotation.</title>
        <authorList>
            <consortium name="The Broad Institute Genomics Platform"/>
            <consortium name="The Broad Institute Genome Sequencing Center for Infectious Disease"/>
            <person name="Wu L."/>
            <person name="Ma J."/>
        </authorList>
    </citation>
    <scope>NUCLEOTIDE SEQUENCE [LARGE SCALE GENOMIC DNA]</scope>
    <source>
        <strain evidence="4">CCUG 43114</strain>
    </source>
</reference>
<dbReference type="PANTHER" id="PTHR35377">
    <property type="entry name" value="ANTITOXIN VAPB49-RELATED-RELATED"/>
    <property type="match status" value="1"/>
</dbReference>
<dbReference type="Pfam" id="PF02604">
    <property type="entry name" value="PhdYeFM_antitox"/>
    <property type="match status" value="1"/>
</dbReference>
<sequence>MPTIASRELRNHTASVLERVERGEVYTVTVHGRPVAELRRVVAHRRPAVPRADLVALLDRQRPDPGLAADIAWISEGTTDELDDLG</sequence>
<dbReference type="PANTHER" id="PTHR35377:SF5">
    <property type="entry name" value="ANTITOXIN VAPB46"/>
    <property type="match status" value="1"/>
</dbReference>
<name>A0ABW0GSB8_9MICO</name>
<proteinExistence type="inferred from homology"/>
<evidence type="ECO:0000256" key="1">
    <source>
        <dbReference type="ARBA" id="ARBA00009981"/>
    </source>
</evidence>
<dbReference type="Proteomes" id="UP001596122">
    <property type="component" value="Unassembled WGS sequence"/>
</dbReference>
<organism evidence="3 4">
    <name type="scientific">Aquipuribacter nitratireducens</name>
    <dbReference type="NCBI Taxonomy" id="650104"/>
    <lineage>
        <taxon>Bacteria</taxon>
        <taxon>Bacillati</taxon>
        <taxon>Actinomycetota</taxon>
        <taxon>Actinomycetes</taxon>
        <taxon>Micrococcales</taxon>
        <taxon>Intrasporangiaceae</taxon>
        <taxon>Aquipuribacter</taxon>
    </lineage>
</organism>
<gene>
    <name evidence="3" type="ORF">ACFPJ6_17815</name>
</gene>